<evidence type="ECO:0000313" key="1">
    <source>
        <dbReference type="EMBL" id="RDJ20493.1"/>
    </source>
</evidence>
<dbReference type="Proteomes" id="UP000255207">
    <property type="component" value="Unassembled WGS sequence"/>
</dbReference>
<name>A0A370KZR3_9HYPH</name>
<dbReference type="AlphaFoldDB" id="A0A370KZR3"/>
<dbReference type="OrthoDB" id="5180013at2"/>
<keyword evidence="2" id="KW-1185">Reference proteome</keyword>
<sequence>MPFVEKNPARSSGFFKEVFHSLISPAGQAAGFDIEWANQFGSDLIQSTIINKIFDADLIIADLTDHNPNVMFELGLRVGDNKRPTALIKSKDTGRLFDVDNMMRVYEYDPALWKSTLEIDIPNLEQHIRATWDNRTINVSYVDILRKKIET</sequence>
<gene>
    <name evidence="1" type="ORF">DWE98_24550</name>
</gene>
<dbReference type="EMBL" id="QQTP01000018">
    <property type="protein sequence ID" value="RDJ20493.1"/>
    <property type="molecule type" value="Genomic_DNA"/>
</dbReference>
<dbReference type="RefSeq" id="WP_114831947.1">
    <property type="nucleotide sequence ID" value="NZ_QQTO01000010.1"/>
</dbReference>
<evidence type="ECO:0000313" key="2">
    <source>
        <dbReference type="Proteomes" id="UP000255207"/>
    </source>
</evidence>
<comment type="caution">
    <text evidence="1">The sequence shown here is derived from an EMBL/GenBank/DDBJ whole genome shotgun (WGS) entry which is preliminary data.</text>
</comment>
<organism evidence="1 2">
    <name type="scientific">Bosea caraganae</name>
    <dbReference type="NCBI Taxonomy" id="2763117"/>
    <lineage>
        <taxon>Bacteria</taxon>
        <taxon>Pseudomonadati</taxon>
        <taxon>Pseudomonadota</taxon>
        <taxon>Alphaproteobacteria</taxon>
        <taxon>Hyphomicrobiales</taxon>
        <taxon>Boseaceae</taxon>
        <taxon>Bosea</taxon>
    </lineage>
</organism>
<proteinExistence type="predicted"/>
<reference evidence="2" key="1">
    <citation type="submission" date="2018-07" db="EMBL/GenBank/DDBJ databases">
        <authorList>
            <person name="Safronova V.I."/>
            <person name="Chirak E.R."/>
            <person name="Sazanova A.L."/>
        </authorList>
    </citation>
    <scope>NUCLEOTIDE SEQUENCE [LARGE SCALE GENOMIC DNA]</scope>
    <source>
        <strain evidence="2">RCAM04685</strain>
    </source>
</reference>
<accession>A0A370KZR3</accession>
<protein>
    <submittedName>
        <fullName evidence="1">Uncharacterized protein</fullName>
    </submittedName>
</protein>